<evidence type="ECO:0000256" key="4">
    <source>
        <dbReference type="ARBA" id="ARBA00022643"/>
    </source>
</evidence>
<gene>
    <name evidence="8" type="ORF">SVIM_LOCUS344626</name>
</gene>
<dbReference type="PANTHER" id="PTHR22893:SF91">
    <property type="entry name" value="NADPH DEHYDROGENASE 2-RELATED"/>
    <property type="match status" value="1"/>
</dbReference>
<sequence length="622" mass="69741">MVTEAPTLPLLTPYKMGKYNLSHRIVLAPLTRQRFYDNVPHPHAVLYYSQRATKGGLLIAEATNVSDTAKGHVHGPEQVEAWKPIVDVVHAKGGIFFCQIWHAGRVSNSVFQPDGQAPVSSTDKPISFPLEGMEFTPPRHLRTDEIPQIVDDFRIVVRNAIEAGFDGVEIHGAHGFLIDQFMKDQVNDRTDQYGGSLDNRCRFSLEIVEAIVNEIGSDKVGIAISSCKLYGIGRLRSRSTRALHVNHHKKNRQLQERMVTDTPTLPLLTPYKMGKYNLSHRIVLAPLTRQRSYDNVPQPHAALYYSQRATKGGLLIAEATGVSDTAQGYLHAPGIWTKEQVEAWIPIVDAVHAKGGIFFCQIWHVGRVSNSGFQPHGQAPVSSTDKPISFQVEGTEFTPPRRLRTDEIPQIVDDFRIAARNAIEAGFDGVEIHGAHGYLIDQFMKDQVNDRTDHYGGSLENRCRFPLEIVEAIVNEIGSDKVGIRLSPHVNYMESGDSDPEVLGLYMVKSLNKYSIAYCHMVEPRMKIGAENTKFSESLLPMRKAFNNTFMVAGGYDREDGNKAIEENRGDLVAYGRLFLANPDLPRRFELDAPLNEYNRETFYTHDPVVGYTDYPFLEDTA</sequence>
<protein>
    <recommendedName>
        <fullName evidence="7">NADH:flavin oxidoreductase/NADH oxidase N-terminal domain-containing protein</fullName>
    </recommendedName>
</protein>
<proteinExistence type="inferred from homology"/>
<dbReference type="InterPro" id="IPR045247">
    <property type="entry name" value="Oye-like"/>
</dbReference>
<evidence type="ECO:0000259" key="7">
    <source>
        <dbReference type="Pfam" id="PF00724"/>
    </source>
</evidence>
<reference evidence="8" key="1">
    <citation type="submission" date="2019-03" db="EMBL/GenBank/DDBJ databases">
        <authorList>
            <person name="Mank J."/>
            <person name="Almeida P."/>
        </authorList>
    </citation>
    <scope>NUCLEOTIDE SEQUENCE</scope>
    <source>
        <strain evidence="8">78183</strain>
    </source>
</reference>
<dbReference type="GO" id="GO:0016629">
    <property type="term" value="F:12-oxophytodienoate reductase activity"/>
    <property type="evidence" value="ECO:0007669"/>
    <property type="project" value="UniProtKB-ARBA"/>
</dbReference>
<dbReference type="CDD" id="cd02933">
    <property type="entry name" value="OYE_like_FMN"/>
    <property type="match status" value="1"/>
</dbReference>
<evidence type="ECO:0000256" key="2">
    <source>
        <dbReference type="ARBA" id="ARBA00005979"/>
    </source>
</evidence>
<dbReference type="Pfam" id="PF00724">
    <property type="entry name" value="Oxidored_FMN"/>
    <property type="match status" value="2"/>
</dbReference>
<evidence type="ECO:0000256" key="5">
    <source>
        <dbReference type="ARBA" id="ARBA00022857"/>
    </source>
</evidence>
<dbReference type="GO" id="GO:0010181">
    <property type="term" value="F:FMN binding"/>
    <property type="evidence" value="ECO:0007669"/>
    <property type="project" value="InterPro"/>
</dbReference>
<dbReference type="InterPro" id="IPR001155">
    <property type="entry name" value="OxRdtase_FMN_N"/>
</dbReference>
<comment type="similarity">
    <text evidence="2">Belongs to the NADH:flavin oxidoreductase/NADH oxidase family.</text>
</comment>
<evidence type="ECO:0000256" key="3">
    <source>
        <dbReference type="ARBA" id="ARBA00022630"/>
    </source>
</evidence>
<dbReference type="AlphaFoldDB" id="A0A6N2MSG6"/>
<comment type="cofactor">
    <cofactor evidence="1">
        <name>FMN</name>
        <dbReference type="ChEBI" id="CHEBI:58210"/>
    </cofactor>
</comment>
<dbReference type="EMBL" id="CAADRP010001752">
    <property type="protein sequence ID" value="VFU51166.1"/>
    <property type="molecule type" value="Genomic_DNA"/>
</dbReference>
<evidence type="ECO:0000313" key="8">
    <source>
        <dbReference type="EMBL" id="VFU51166.1"/>
    </source>
</evidence>
<dbReference type="SUPFAM" id="SSF51395">
    <property type="entry name" value="FMN-linked oxidoreductases"/>
    <property type="match status" value="2"/>
</dbReference>
<name>A0A6N2MSG6_SALVM</name>
<feature type="domain" description="NADH:flavin oxidoreductase/NADH oxidase N-terminal" evidence="7">
    <location>
        <begin position="10"/>
        <end position="233"/>
    </location>
</feature>
<dbReference type="InterPro" id="IPR013785">
    <property type="entry name" value="Aldolase_TIM"/>
</dbReference>
<keyword evidence="5" id="KW-0521">NADP</keyword>
<evidence type="ECO:0000256" key="6">
    <source>
        <dbReference type="ARBA" id="ARBA00023002"/>
    </source>
</evidence>
<dbReference type="FunFam" id="3.20.20.70:FF:000073">
    <property type="entry name" value="12-oxophytodienoate reductase 3"/>
    <property type="match status" value="1"/>
</dbReference>
<keyword evidence="4" id="KW-0288">FMN</keyword>
<evidence type="ECO:0000256" key="1">
    <source>
        <dbReference type="ARBA" id="ARBA00001917"/>
    </source>
</evidence>
<feature type="domain" description="NADH:flavin oxidoreductase/NADH oxidase N-terminal" evidence="7">
    <location>
        <begin position="267"/>
        <end position="594"/>
    </location>
</feature>
<keyword evidence="6" id="KW-0560">Oxidoreductase</keyword>
<dbReference type="PANTHER" id="PTHR22893">
    <property type="entry name" value="NADH OXIDOREDUCTASE-RELATED"/>
    <property type="match status" value="1"/>
</dbReference>
<keyword evidence="3" id="KW-0285">Flavoprotein</keyword>
<dbReference type="Gene3D" id="3.20.20.70">
    <property type="entry name" value="Aldolase class I"/>
    <property type="match status" value="2"/>
</dbReference>
<organism evidence="8">
    <name type="scientific">Salix viminalis</name>
    <name type="common">Common osier</name>
    <name type="synonym">Basket willow</name>
    <dbReference type="NCBI Taxonomy" id="40686"/>
    <lineage>
        <taxon>Eukaryota</taxon>
        <taxon>Viridiplantae</taxon>
        <taxon>Streptophyta</taxon>
        <taxon>Embryophyta</taxon>
        <taxon>Tracheophyta</taxon>
        <taxon>Spermatophyta</taxon>
        <taxon>Magnoliopsida</taxon>
        <taxon>eudicotyledons</taxon>
        <taxon>Gunneridae</taxon>
        <taxon>Pentapetalae</taxon>
        <taxon>rosids</taxon>
        <taxon>fabids</taxon>
        <taxon>Malpighiales</taxon>
        <taxon>Salicaceae</taxon>
        <taxon>Saliceae</taxon>
        <taxon>Salix</taxon>
    </lineage>
</organism>
<accession>A0A6N2MSG6</accession>